<dbReference type="PANTHER" id="PTHR48079">
    <property type="entry name" value="PROTEIN YEEZ"/>
    <property type="match status" value="1"/>
</dbReference>
<comment type="caution">
    <text evidence="2">The sequence shown here is derived from an EMBL/GenBank/DDBJ whole genome shotgun (WGS) entry which is preliminary data.</text>
</comment>
<dbReference type="InterPro" id="IPR036291">
    <property type="entry name" value="NAD(P)-bd_dom_sf"/>
</dbReference>
<reference evidence="2 3" key="1">
    <citation type="journal article" date="2015" name="G3 (Bethesda)">
        <title>Insights into Ongoing Evolution of the Hexachlorocyclohexane Catabolic Pathway from Comparative Genomics of Ten Sphingomonadaceae Strains.</title>
        <authorList>
            <person name="Pearce S.L."/>
            <person name="Oakeshott J.G."/>
            <person name="Pandey G."/>
        </authorList>
    </citation>
    <scope>NUCLEOTIDE SEQUENCE [LARGE SCALE GENOMIC DNA]</scope>
    <source>
        <strain evidence="2 3">LL01</strain>
    </source>
</reference>
<sequence>MQQMRIAMTGATGFVGAETLEQALADGLRVNALTRRAQPPRAKLKWVHGSLDDAAALDALVRDADAVIHIAGVVNAPDREGFEAGNARGTMAVVDAMRKRGIKRLIHVSSLAAREPGLSDYGWSKELAEKHVKASGLDWTIVRPPAIYGPGDKEMLELFRMAKRGIMLLPPGGRLSVIHVRDLAALLLALTQERENSLTRTYEVDDGTPGGWDHQDFGAAIGQAVGRTVRTFATPGWLLNIAARTDRMVRGKKAKLTPDRVDYFCHPDWVVAKRKQPPKRLWLPQVKTQDGLQATAAAYREKGWL</sequence>
<accession>A0A0J7XVK4</accession>
<dbReference type="GO" id="GO:0004029">
    <property type="term" value="F:aldehyde dehydrogenase (NAD+) activity"/>
    <property type="evidence" value="ECO:0007669"/>
    <property type="project" value="TreeGrafter"/>
</dbReference>
<feature type="domain" description="NAD(P)-binding" evidence="1">
    <location>
        <begin position="10"/>
        <end position="149"/>
    </location>
</feature>
<organism evidence="2 3">
    <name type="scientific">Sphingobium cupriresistens LL01</name>
    <dbReference type="NCBI Taxonomy" id="1420583"/>
    <lineage>
        <taxon>Bacteria</taxon>
        <taxon>Pseudomonadati</taxon>
        <taxon>Pseudomonadota</taxon>
        <taxon>Alphaproteobacteria</taxon>
        <taxon>Sphingomonadales</taxon>
        <taxon>Sphingomonadaceae</taxon>
        <taxon>Sphingobium</taxon>
    </lineage>
</organism>
<name>A0A0J7XVK4_9SPHN</name>
<proteinExistence type="predicted"/>
<dbReference type="Pfam" id="PF13460">
    <property type="entry name" value="NAD_binding_10"/>
    <property type="match status" value="1"/>
</dbReference>
<gene>
    <name evidence="2" type="ORF">V473_12900</name>
</gene>
<dbReference type="AlphaFoldDB" id="A0A0J7XVK4"/>
<protein>
    <submittedName>
        <fullName evidence="2">Epimerase</fullName>
    </submittedName>
</protein>
<dbReference type="Gene3D" id="3.40.50.720">
    <property type="entry name" value="NAD(P)-binding Rossmann-like Domain"/>
    <property type="match status" value="1"/>
</dbReference>
<evidence type="ECO:0000259" key="1">
    <source>
        <dbReference type="Pfam" id="PF13460"/>
    </source>
</evidence>
<dbReference type="InterPro" id="IPR016040">
    <property type="entry name" value="NAD(P)-bd_dom"/>
</dbReference>
<dbReference type="GO" id="GO:0005737">
    <property type="term" value="C:cytoplasm"/>
    <property type="evidence" value="ECO:0007669"/>
    <property type="project" value="TreeGrafter"/>
</dbReference>
<dbReference type="InterPro" id="IPR051783">
    <property type="entry name" value="NAD(P)-dependent_oxidoreduct"/>
</dbReference>
<dbReference type="EMBL" id="JACT01000002">
    <property type="protein sequence ID" value="KMS55634.1"/>
    <property type="molecule type" value="Genomic_DNA"/>
</dbReference>
<dbReference type="PATRIC" id="fig|1420583.3.peg.2386"/>
<evidence type="ECO:0000313" key="3">
    <source>
        <dbReference type="Proteomes" id="UP000052232"/>
    </source>
</evidence>
<dbReference type="SUPFAM" id="SSF51735">
    <property type="entry name" value="NAD(P)-binding Rossmann-fold domains"/>
    <property type="match status" value="1"/>
</dbReference>
<keyword evidence="3" id="KW-1185">Reference proteome</keyword>
<dbReference type="STRING" id="1420583.V473_12900"/>
<dbReference type="PANTHER" id="PTHR48079:SF6">
    <property type="entry name" value="NAD(P)-BINDING DOMAIN-CONTAINING PROTEIN-RELATED"/>
    <property type="match status" value="1"/>
</dbReference>
<evidence type="ECO:0000313" key="2">
    <source>
        <dbReference type="EMBL" id="KMS55634.1"/>
    </source>
</evidence>
<dbReference type="Proteomes" id="UP000052232">
    <property type="component" value="Unassembled WGS sequence"/>
</dbReference>